<dbReference type="OrthoDB" id="5980780at2759"/>
<dbReference type="InterPro" id="IPR008929">
    <property type="entry name" value="Chondroitin_lyas"/>
</dbReference>
<comment type="similarity">
    <text evidence="1">Belongs to the polysaccharide lyase 8 family.</text>
</comment>
<feature type="domain" description="Polysaccharide lyase family 8 central" evidence="4">
    <location>
        <begin position="348"/>
        <end position="599"/>
    </location>
</feature>
<dbReference type="Pfam" id="PF08124">
    <property type="entry name" value="Lyase_8_N"/>
    <property type="match status" value="1"/>
</dbReference>
<evidence type="ECO:0000259" key="5">
    <source>
        <dbReference type="Pfam" id="PF02884"/>
    </source>
</evidence>
<dbReference type="GO" id="GO:0005576">
    <property type="term" value="C:extracellular region"/>
    <property type="evidence" value="ECO:0007669"/>
    <property type="project" value="InterPro"/>
</dbReference>
<dbReference type="InterPro" id="IPR003159">
    <property type="entry name" value="Lyase_8_central_dom"/>
</dbReference>
<dbReference type="SUPFAM" id="SSF48230">
    <property type="entry name" value="Chondroitin AC/alginate lyase"/>
    <property type="match status" value="1"/>
</dbReference>
<dbReference type="Pfam" id="PF02278">
    <property type="entry name" value="Lyase_8"/>
    <property type="match status" value="1"/>
</dbReference>
<dbReference type="HOGENOM" id="CLU_004172_3_0_1"/>
<evidence type="ECO:0000256" key="3">
    <source>
        <dbReference type="ARBA" id="ARBA00023239"/>
    </source>
</evidence>
<dbReference type="InterPro" id="IPR011071">
    <property type="entry name" value="Lyase_8-like_C"/>
</dbReference>
<dbReference type="GO" id="GO:0016837">
    <property type="term" value="F:carbon-oxygen lyase activity, acting on polysaccharides"/>
    <property type="evidence" value="ECO:0007669"/>
    <property type="project" value="UniProtKB-ARBA"/>
</dbReference>
<dbReference type="AlphaFoldDB" id="A0A0C3MDH0"/>
<feature type="domain" description="Polysaccharide lyase 8 N-terminal alpha-helical" evidence="6">
    <location>
        <begin position="61"/>
        <end position="270"/>
    </location>
</feature>
<dbReference type="PANTHER" id="PTHR38481">
    <property type="entry name" value="HYALURONATE LYASE"/>
    <property type="match status" value="1"/>
</dbReference>
<evidence type="ECO:0000259" key="6">
    <source>
        <dbReference type="Pfam" id="PF08124"/>
    </source>
</evidence>
<keyword evidence="8" id="KW-1185">Reference proteome</keyword>
<dbReference type="PANTHER" id="PTHR38481:SF1">
    <property type="entry name" value="HYALURONATE LYASE"/>
    <property type="match status" value="1"/>
</dbReference>
<dbReference type="InterPro" id="IPR014718">
    <property type="entry name" value="GH-type_carb-bd"/>
</dbReference>
<evidence type="ECO:0008006" key="9">
    <source>
        <dbReference type="Google" id="ProtNLM"/>
    </source>
</evidence>
<evidence type="ECO:0000259" key="4">
    <source>
        <dbReference type="Pfam" id="PF02278"/>
    </source>
</evidence>
<dbReference type="GO" id="GO:0030246">
    <property type="term" value="F:carbohydrate binding"/>
    <property type="evidence" value="ECO:0007669"/>
    <property type="project" value="InterPro"/>
</dbReference>
<gene>
    <name evidence="7" type="ORF">M407DRAFT_217909</name>
</gene>
<feature type="domain" description="Polysaccharide lyase family 8 C-terminal" evidence="5">
    <location>
        <begin position="617"/>
        <end position="692"/>
    </location>
</feature>
<dbReference type="InterPro" id="IPR011013">
    <property type="entry name" value="Gal_mutarotase_sf_dom"/>
</dbReference>
<reference evidence="8" key="2">
    <citation type="submission" date="2015-01" db="EMBL/GenBank/DDBJ databases">
        <title>Evolutionary Origins and Diversification of the Mycorrhizal Mutualists.</title>
        <authorList>
            <consortium name="DOE Joint Genome Institute"/>
            <consortium name="Mycorrhizal Genomics Consortium"/>
            <person name="Kohler A."/>
            <person name="Kuo A."/>
            <person name="Nagy L.G."/>
            <person name="Floudas D."/>
            <person name="Copeland A."/>
            <person name="Barry K.W."/>
            <person name="Cichocki N."/>
            <person name="Veneault-Fourrey C."/>
            <person name="LaButti K."/>
            <person name="Lindquist E.A."/>
            <person name="Lipzen A."/>
            <person name="Lundell T."/>
            <person name="Morin E."/>
            <person name="Murat C."/>
            <person name="Riley R."/>
            <person name="Ohm R."/>
            <person name="Sun H."/>
            <person name="Tunlid A."/>
            <person name="Henrissat B."/>
            <person name="Grigoriev I.V."/>
            <person name="Hibbett D.S."/>
            <person name="Martin F."/>
        </authorList>
    </citation>
    <scope>NUCLEOTIDE SEQUENCE [LARGE SCALE GENOMIC DNA]</scope>
    <source>
        <strain evidence="8">MUT 4182</strain>
    </source>
</reference>
<dbReference type="InterPro" id="IPR038970">
    <property type="entry name" value="Lyase_8"/>
</dbReference>
<evidence type="ECO:0000313" key="7">
    <source>
        <dbReference type="EMBL" id="KIO31812.1"/>
    </source>
</evidence>
<sequence length="738" mass="81762">MGSLDTVAADGTWPDVDYTSGCPARRANWPAQVHWLHIIPLAAAYTGALPKPEDALASQWKHYVGNPEVKQVLDKAMNWWFDRDYKVGACVDQGGTAKCPCSTDGLWNTNWYSNVILIPRLATEACLLLDKSLSDYQRESCINIGLKGYGRFYADPVPGYMSGANILDVASNSVNVGILQAFGGNTTQGQELISDAYERAHNELRVQDGLKADGIRADGSFNQHNGILYNGNYGKDYANLVLLLELSSAGTQWEANENSREAFGLHIEGSSWMMYSSIRTHIVHWDFSTVGRMITFPVVDQQATASIKMNLTQVEQLGDQWKDTKMKDVATRLKKPGKTANAGNTPGNRMFWVNDYMVHRGKNYVTTVKMLSKRTTNTECVNSQNMYGFHLGHGAVFTYVSGQEYEDVSAAWNWNIIPGITTDYAETPFYCSETRWSGITDFVGGASDGLVGMAVMDYINPYTGTLRYRKAWFFFEGDMQHVTVTEVESVTNADVYSVLDQKRVGKGGIYVNGTLLESPDGGNFTAPASLWHSGVGYTFDPASPTLQHLSITTENFTGDWSHIGTSTAPPTTVDLFTAYLKHQPEKLEDGLSYTIYPGTHTYEEFEDAAKKRSVRTLRNDKHVSAAMDSDGSTIMAVFWPAEKGHPDESLEVPWKGNDERLTIRVEMEAIITVCTKRWTVTVADPSQSMETLEVTIEFSGNLHQDLLDKIGVLPATKKLVVHLPQGPEAGRSVTVDLF</sequence>
<dbReference type="Pfam" id="PF02884">
    <property type="entry name" value="Lyase_8_C"/>
    <property type="match status" value="1"/>
</dbReference>
<protein>
    <recommendedName>
        <fullName evidence="9">Polysaccharide lyase family 8 protein</fullName>
    </recommendedName>
</protein>
<organism evidence="7 8">
    <name type="scientific">Tulasnella calospora MUT 4182</name>
    <dbReference type="NCBI Taxonomy" id="1051891"/>
    <lineage>
        <taxon>Eukaryota</taxon>
        <taxon>Fungi</taxon>
        <taxon>Dikarya</taxon>
        <taxon>Basidiomycota</taxon>
        <taxon>Agaricomycotina</taxon>
        <taxon>Agaricomycetes</taxon>
        <taxon>Cantharellales</taxon>
        <taxon>Tulasnellaceae</taxon>
        <taxon>Tulasnella</taxon>
    </lineage>
</organism>
<dbReference type="Proteomes" id="UP000054248">
    <property type="component" value="Unassembled WGS sequence"/>
</dbReference>
<accession>A0A0C3MDH0</accession>
<evidence type="ECO:0000256" key="2">
    <source>
        <dbReference type="ARBA" id="ARBA00022729"/>
    </source>
</evidence>
<dbReference type="SUPFAM" id="SSF74650">
    <property type="entry name" value="Galactose mutarotase-like"/>
    <property type="match status" value="1"/>
</dbReference>
<dbReference type="InterPro" id="IPR012970">
    <property type="entry name" value="Lyase_8_alpha_N"/>
</dbReference>
<dbReference type="Gene3D" id="2.60.220.10">
    <property type="entry name" value="Polysaccharide lyase family 8-like, C-terminal"/>
    <property type="match status" value="1"/>
</dbReference>
<name>A0A0C3MDH0_9AGAM</name>
<dbReference type="InterPro" id="IPR004103">
    <property type="entry name" value="Lyase_8_C"/>
</dbReference>
<dbReference type="GO" id="GO:0005975">
    <property type="term" value="P:carbohydrate metabolic process"/>
    <property type="evidence" value="ECO:0007669"/>
    <property type="project" value="InterPro"/>
</dbReference>
<evidence type="ECO:0000256" key="1">
    <source>
        <dbReference type="ARBA" id="ARBA00006699"/>
    </source>
</evidence>
<keyword evidence="2" id="KW-0732">Signal</keyword>
<reference evidence="7 8" key="1">
    <citation type="submission" date="2014-04" db="EMBL/GenBank/DDBJ databases">
        <authorList>
            <consortium name="DOE Joint Genome Institute"/>
            <person name="Kuo A."/>
            <person name="Girlanda M."/>
            <person name="Perotto S."/>
            <person name="Kohler A."/>
            <person name="Nagy L.G."/>
            <person name="Floudas D."/>
            <person name="Copeland A."/>
            <person name="Barry K.W."/>
            <person name="Cichocki N."/>
            <person name="Veneault-Fourrey C."/>
            <person name="LaButti K."/>
            <person name="Lindquist E.A."/>
            <person name="Lipzen A."/>
            <person name="Lundell T."/>
            <person name="Morin E."/>
            <person name="Murat C."/>
            <person name="Sun H."/>
            <person name="Tunlid A."/>
            <person name="Henrissat B."/>
            <person name="Grigoriev I.V."/>
            <person name="Hibbett D.S."/>
            <person name="Martin F."/>
            <person name="Nordberg H.P."/>
            <person name="Cantor M.N."/>
            <person name="Hua S.X."/>
        </authorList>
    </citation>
    <scope>NUCLEOTIDE SEQUENCE [LARGE SCALE GENOMIC DNA]</scope>
    <source>
        <strain evidence="7 8">MUT 4182</strain>
    </source>
</reference>
<keyword evidence="3" id="KW-0456">Lyase</keyword>
<dbReference type="EMBL" id="KN822960">
    <property type="protein sequence ID" value="KIO31812.1"/>
    <property type="molecule type" value="Genomic_DNA"/>
</dbReference>
<proteinExistence type="inferred from homology"/>
<dbReference type="Gene3D" id="1.50.10.100">
    <property type="entry name" value="Chondroitin AC/alginate lyase"/>
    <property type="match status" value="1"/>
</dbReference>
<dbReference type="SUPFAM" id="SSF49863">
    <property type="entry name" value="Hyaluronate lyase-like, C-terminal domain"/>
    <property type="match status" value="1"/>
</dbReference>
<dbReference type="Gene3D" id="2.70.98.10">
    <property type="match status" value="1"/>
</dbReference>
<evidence type="ECO:0000313" key="8">
    <source>
        <dbReference type="Proteomes" id="UP000054248"/>
    </source>
</evidence>